<dbReference type="Gene3D" id="3.40.109.10">
    <property type="entry name" value="NADH Oxidase"/>
    <property type="match status" value="1"/>
</dbReference>
<dbReference type="RefSeq" id="WP_162252181.1">
    <property type="nucleotide sequence ID" value="NZ_AZFN01000015.1"/>
</dbReference>
<protein>
    <recommendedName>
        <fullName evidence="1">Putative nitroreductase TM1586 domain-containing protein</fullName>
    </recommendedName>
</protein>
<accession>A0A0R1V8C0</accession>
<dbReference type="AlphaFoldDB" id="A0A0R1V8C0"/>
<reference evidence="2 3" key="1">
    <citation type="journal article" date="2015" name="Genome Announc.">
        <title>Expanding the biotechnology potential of lactobacilli through comparative genomics of 213 strains and associated genera.</title>
        <authorList>
            <person name="Sun Z."/>
            <person name="Harris H.M."/>
            <person name="McCann A."/>
            <person name="Guo C."/>
            <person name="Argimon S."/>
            <person name="Zhang W."/>
            <person name="Yang X."/>
            <person name="Jeffery I.B."/>
            <person name="Cooney J.C."/>
            <person name="Kagawa T.F."/>
            <person name="Liu W."/>
            <person name="Song Y."/>
            <person name="Salvetti E."/>
            <person name="Wrobel A."/>
            <person name="Rasinkangas P."/>
            <person name="Parkhill J."/>
            <person name="Rea M.C."/>
            <person name="O'Sullivan O."/>
            <person name="Ritari J."/>
            <person name="Douillard F.P."/>
            <person name="Paul Ross R."/>
            <person name="Yang R."/>
            <person name="Briner A.E."/>
            <person name="Felis G.E."/>
            <person name="de Vos W.M."/>
            <person name="Barrangou R."/>
            <person name="Klaenhammer T.R."/>
            <person name="Caufield P.W."/>
            <person name="Cui Y."/>
            <person name="Zhang H."/>
            <person name="O'Toole P.W."/>
        </authorList>
    </citation>
    <scope>NUCLEOTIDE SEQUENCE [LARGE SCALE GENOMIC DNA]</scope>
    <source>
        <strain evidence="2 3">DSM 16045</strain>
    </source>
</reference>
<dbReference type="PATRIC" id="fig|1423749.3.peg.494"/>
<evidence type="ECO:0000313" key="3">
    <source>
        <dbReference type="Proteomes" id="UP000051739"/>
    </source>
</evidence>
<dbReference type="Pfam" id="PF14512">
    <property type="entry name" value="TM1586_NiRdase"/>
    <property type="match status" value="1"/>
</dbReference>
<dbReference type="InterPro" id="IPR000415">
    <property type="entry name" value="Nitroreductase-like"/>
</dbReference>
<dbReference type="GO" id="GO:0016491">
    <property type="term" value="F:oxidoreductase activity"/>
    <property type="evidence" value="ECO:0007669"/>
    <property type="project" value="InterPro"/>
</dbReference>
<sequence length="205" mass="23134">MQERHTVRKYKDELISEDIKDKINAKIIELCHDHDVLVGLETDGATALRGVMTKFMSSNVKNMLVFKGDRYQVGYVAAELMLFIQELGLNSWFVGGSINRKKIGEDVVALLVFGHGQTNGKGHQTKTISQVSDYQPNRYPEWYLAGLNACLLAPTAFNKQHFYVDYNNGNPQIYMKTGPYAELEAGILSYFFEKASGYKLTYGEA</sequence>
<organism evidence="2 3">
    <name type="scientific">Limosilactobacillus gastricus DSM 16045</name>
    <dbReference type="NCBI Taxonomy" id="1423749"/>
    <lineage>
        <taxon>Bacteria</taxon>
        <taxon>Bacillati</taxon>
        <taxon>Bacillota</taxon>
        <taxon>Bacilli</taxon>
        <taxon>Lactobacillales</taxon>
        <taxon>Lactobacillaceae</taxon>
        <taxon>Limosilactobacillus</taxon>
    </lineage>
</organism>
<name>A0A0R1V8C0_9LACO</name>
<evidence type="ECO:0000313" key="2">
    <source>
        <dbReference type="EMBL" id="KRM01696.1"/>
    </source>
</evidence>
<evidence type="ECO:0000259" key="1">
    <source>
        <dbReference type="Pfam" id="PF14512"/>
    </source>
</evidence>
<dbReference type="SUPFAM" id="SSF55469">
    <property type="entry name" value="FMN-dependent nitroreductase-like"/>
    <property type="match status" value="1"/>
</dbReference>
<comment type="caution">
    <text evidence="2">The sequence shown here is derived from an EMBL/GenBank/DDBJ whole genome shotgun (WGS) entry which is preliminary data.</text>
</comment>
<feature type="domain" description="Putative nitroreductase TM1586" evidence="1">
    <location>
        <begin position="1"/>
        <end position="194"/>
    </location>
</feature>
<proteinExistence type="predicted"/>
<dbReference type="InterPro" id="IPR029478">
    <property type="entry name" value="TM1586_NiRdase"/>
</dbReference>
<gene>
    <name evidence="2" type="ORF">FC60_GL000490</name>
</gene>
<keyword evidence="3" id="KW-1185">Reference proteome</keyword>
<dbReference type="EMBL" id="AZFN01000015">
    <property type="protein sequence ID" value="KRM01696.1"/>
    <property type="molecule type" value="Genomic_DNA"/>
</dbReference>
<dbReference type="Proteomes" id="UP000051739">
    <property type="component" value="Unassembled WGS sequence"/>
</dbReference>